<comment type="subcellular location">
    <subcellularLocation>
        <location evidence="1">Cell membrane</location>
        <topology evidence="1">Multi-pass membrane protein</topology>
    </subcellularLocation>
</comment>
<keyword evidence="2" id="KW-1003">Cell membrane</keyword>
<dbReference type="RefSeq" id="WP_311676792.1">
    <property type="nucleotide sequence ID" value="NZ_JAVRER010000008.1"/>
</dbReference>
<evidence type="ECO:0000313" key="7">
    <source>
        <dbReference type="EMBL" id="MDT0415285.1"/>
    </source>
</evidence>
<proteinExistence type="predicted"/>
<dbReference type="GO" id="GO:0005886">
    <property type="term" value="C:plasma membrane"/>
    <property type="evidence" value="ECO:0007669"/>
    <property type="project" value="UniProtKB-SubCell"/>
</dbReference>
<name>A0ABD5E1G6_9ACTN</name>
<dbReference type="EMBL" id="JAVRER010000008">
    <property type="protein sequence ID" value="MDT0415285.1"/>
    <property type="molecule type" value="Genomic_DNA"/>
</dbReference>
<evidence type="ECO:0000256" key="2">
    <source>
        <dbReference type="ARBA" id="ARBA00022475"/>
    </source>
</evidence>
<evidence type="ECO:0000313" key="8">
    <source>
        <dbReference type="Proteomes" id="UP001183607"/>
    </source>
</evidence>
<keyword evidence="3 6" id="KW-0812">Transmembrane</keyword>
<keyword evidence="5 6" id="KW-0472">Membrane</keyword>
<evidence type="ECO:0000256" key="1">
    <source>
        <dbReference type="ARBA" id="ARBA00004651"/>
    </source>
</evidence>
<evidence type="ECO:0000256" key="3">
    <source>
        <dbReference type="ARBA" id="ARBA00022692"/>
    </source>
</evidence>
<feature type="transmembrane region" description="Helical" evidence="6">
    <location>
        <begin position="371"/>
        <end position="391"/>
    </location>
</feature>
<dbReference type="PANTHER" id="PTHR23513:SF11">
    <property type="entry name" value="STAPHYLOFERRIN A TRANSPORTER"/>
    <property type="match status" value="1"/>
</dbReference>
<evidence type="ECO:0000256" key="4">
    <source>
        <dbReference type="ARBA" id="ARBA00022989"/>
    </source>
</evidence>
<evidence type="ECO:0000256" key="6">
    <source>
        <dbReference type="SAM" id="Phobius"/>
    </source>
</evidence>
<feature type="transmembrane region" description="Helical" evidence="6">
    <location>
        <begin position="348"/>
        <end position="365"/>
    </location>
</feature>
<dbReference type="SUPFAM" id="SSF103473">
    <property type="entry name" value="MFS general substrate transporter"/>
    <property type="match status" value="1"/>
</dbReference>
<dbReference type="Gene3D" id="1.20.1250.20">
    <property type="entry name" value="MFS general substrate transporter like domains"/>
    <property type="match status" value="1"/>
</dbReference>
<keyword evidence="4 6" id="KW-1133">Transmembrane helix</keyword>
<dbReference type="PANTHER" id="PTHR23513">
    <property type="entry name" value="INTEGRAL MEMBRANE EFFLUX PROTEIN-RELATED"/>
    <property type="match status" value="1"/>
</dbReference>
<protein>
    <submittedName>
        <fullName evidence="7">MFS transporter</fullName>
    </submittedName>
</protein>
<feature type="transmembrane region" description="Helical" evidence="6">
    <location>
        <begin position="307"/>
        <end position="327"/>
    </location>
</feature>
<dbReference type="Pfam" id="PF07690">
    <property type="entry name" value="MFS_1"/>
    <property type="match status" value="1"/>
</dbReference>
<accession>A0ABD5E1G6</accession>
<feature type="transmembrane region" description="Helical" evidence="6">
    <location>
        <begin position="255"/>
        <end position="274"/>
    </location>
</feature>
<evidence type="ECO:0000256" key="5">
    <source>
        <dbReference type="ARBA" id="ARBA00023136"/>
    </source>
</evidence>
<dbReference type="AlphaFoldDB" id="A0ABD5E1G6"/>
<dbReference type="InterPro" id="IPR036259">
    <property type="entry name" value="MFS_trans_sf"/>
</dbReference>
<reference evidence="8" key="1">
    <citation type="submission" date="2023-07" db="EMBL/GenBank/DDBJ databases">
        <title>30 novel species of actinomycetes from the DSMZ collection.</title>
        <authorList>
            <person name="Nouioui I."/>
        </authorList>
    </citation>
    <scope>NUCLEOTIDE SEQUENCE [LARGE SCALE GENOMIC DNA]</scope>
    <source>
        <strain evidence="8">DSM 41982</strain>
    </source>
</reference>
<dbReference type="Proteomes" id="UP001183607">
    <property type="component" value="Unassembled WGS sequence"/>
</dbReference>
<dbReference type="CDD" id="cd06173">
    <property type="entry name" value="MFS_MefA_like"/>
    <property type="match status" value="1"/>
</dbReference>
<dbReference type="InterPro" id="IPR011701">
    <property type="entry name" value="MFS"/>
</dbReference>
<feature type="transmembrane region" description="Helical" evidence="6">
    <location>
        <begin position="79"/>
        <end position="100"/>
    </location>
</feature>
<sequence length="420" mass="42379">MSAIPVSPLRLAPFRRFLLAHLVSATGSAMAPLALAYAVIGQGGGAGSLGVVLATNTLPTVVFVVVGGVLADRMSRSRLLFAGNALAAVAQGVLAALVGVGHAGTATVAVCGLVSGTAAAFRVPAAQGAVPQLVPLEQAQRANALLRLPANAVRFVGPVAAGLLVAAGGPAWALGWDAVSFAVAAVLLRGLRLPAPLAVGRPLAALRSGWRAFLARTWLWTYTLSGTVVVAAWLAGFQLLGPLVAAARYGGARDWGLVEAALAGGLLGGTLVCLRWRPRRLLVVAILASGGLAVPLAVLAAGLPLGYVLGAAVLAGVLLDVAVVTWTTAFQSYVPEAELGRMSAFNSVGERLAIPFGYLLVALAAHLWSDGAVLCVCAGLILLATLLNLCVRDAYRITRPAPSRASASRAATTAEAGSGG</sequence>
<feature type="transmembrane region" description="Helical" evidence="6">
    <location>
        <begin position="213"/>
        <end position="235"/>
    </location>
</feature>
<feature type="transmembrane region" description="Helical" evidence="6">
    <location>
        <begin position="281"/>
        <end position="301"/>
    </location>
</feature>
<organism evidence="7 8">
    <name type="scientific">Streptomyces evansiae</name>
    <dbReference type="NCBI Taxonomy" id="3075535"/>
    <lineage>
        <taxon>Bacteria</taxon>
        <taxon>Bacillati</taxon>
        <taxon>Actinomycetota</taxon>
        <taxon>Actinomycetes</taxon>
        <taxon>Kitasatosporales</taxon>
        <taxon>Streptomycetaceae</taxon>
        <taxon>Streptomyces</taxon>
    </lineage>
</organism>
<feature type="transmembrane region" description="Helical" evidence="6">
    <location>
        <begin position="144"/>
        <end position="167"/>
    </location>
</feature>
<gene>
    <name evidence="7" type="ORF">RM574_07230</name>
</gene>
<comment type="caution">
    <text evidence="7">The sequence shown here is derived from an EMBL/GenBank/DDBJ whole genome shotgun (WGS) entry which is preliminary data.</text>
</comment>
<feature type="transmembrane region" description="Helical" evidence="6">
    <location>
        <begin position="46"/>
        <end position="67"/>
    </location>
</feature>